<keyword evidence="1" id="KW-1133">Transmembrane helix</keyword>
<feature type="transmembrane region" description="Helical" evidence="1">
    <location>
        <begin position="149"/>
        <end position="167"/>
    </location>
</feature>
<keyword evidence="1" id="KW-0472">Membrane</keyword>
<evidence type="ECO:0000256" key="1">
    <source>
        <dbReference type="SAM" id="Phobius"/>
    </source>
</evidence>
<evidence type="ECO:0000313" key="3">
    <source>
        <dbReference type="Proteomes" id="UP001085076"/>
    </source>
</evidence>
<dbReference type="EMBL" id="JAGGNH010000007">
    <property type="protein sequence ID" value="KAJ0968121.1"/>
    <property type="molecule type" value="Genomic_DNA"/>
</dbReference>
<comment type="caution">
    <text evidence="2">The sequence shown here is derived from an EMBL/GenBank/DDBJ whole genome shotgun (WGS) entry which is preliminary data.</text>
</comment>
<accession>A0A9D5C7S2</accession>
<reference evidence="2" key="2">
    <citation type="journal article" date="2022" name="Hortic Res">
        <title>The genome of Dioscorea zingiberensis sheds light on the biosynthesis, origin and evolution of the medicinally important diosgenin saponins.</title>
        <authorList>
            <person name="Li Y."/>
            <person name="Tan C."/>
            <person name="Li Z."/>
            <person name="Guo J."/>
            <person name="Li S."/>
            <person name="Chen X."/>
            <person name="Wang C."/>
            <person name="Dai X."/>
            <person name="Yang H."/>
            <person name="Song W."/>
            <person name="Hou L."/>
            <person name="Xu J."/>
            <person name="Tong Z."/>
            <person name="Xu A."/>
            <person name="Yuan X."/>
            <person name="Wang W."/>
            <person name="Yang Q."/>
            <person name="Chen L."/>
            <person name="Sun Z."/>
            <person name="Wang K."/>
            <person name="Pan B."/>
            <person name="Chen J."/>
            <person name="Bao Y."/>
            <person name="Liu F."/>
            <person name="Qi X."/>
            <person name="Gang D.R."/>
            <person name="Wen J."/>
            <person name="Li J."/>
        </authorList>
    </citation>
    <scope>NUCLEOTIDE SEQUENCE</scope>
    <source>
        <strain evidence="2">Dzin_1.0</strain>
    </source>
</reference>
<keyword evidence="3" id="KW-1185">Reference proteome</keyword>
<name>A0A9D5C7S2_9LILI</name>
<keyword evidence="1" id="KW-0812">Transmembrane</keyword>
<protein>
    <submittedName>
        <fullName evidence="2">Uncharacterized protein</fullName>
    </submittedName>
</protein>
<dbReference type="AlphaFoldDB" id="A0A9D5C7S2"/>
<sequence>MPSDFFLFELFSSYNHTYSRKRLQLFQVGSSSDSSLIIRLWDLMNCGVCLLINHASYLQGLFPQISWVRVHLASKRMTAEHHTSKSTKTPRIIYTALPSASLLLYESRGRSVHIRQLQRDVRLRLPHPSPSSSLSGSGIVTAATASSSSILFCFAITSLCFFFLLIATEFSSLFP</sequence>
<reference evidence="2" key="1">
    <citation type="submission" date="2021-03" db="EMBL/GenBank/DDBJ databases">
        <authorList>
            <person name="Li Z."/>
            <person name="Yang C."/>
        </authorList>
    </citation>
    <scope>NUCLEOTIDE SEQUENCE</scope>
    <source>
        <strain evidence="2">Dzin_1.0</strain>
        <tissue evidence="2">Leaf</tissue>
    </source>
</reference>
<gene>
    <name evidence="2" type="ORF">J5N97_025038</name>
</gene>
<organism evidence="2 3">
    <name type="scientific">Dioscorea zingiberensis</name>
    <dbReference type="NCBI Taxonomy" id="325984"/>
    <lineage>
        <taxon>Eukaryota</taxon>
        <taxon>Viridiplantae</taxon>
        <taxon>Streptophyta</taxon>
        <taxon>Embryophyta</taxon>
        <taxon>Tracheophyta</taxon>
        <taxon>Spermatophyta</taxon>
        <taxon>Magnoliopsida</taxon>
        <taxon>Liliopsida</taxon>
        <taxon>Dioscoreales</taxon>
        <taxon>Dioscoreaceae</taxon>
        <taxon>Dioscorea</taxon>
    </lineage>
</organism>
<dbReference type="Proteomes" id="UP001085076">
    <property type="component" value="Miscellaneous, Linkage group lg07"/>
</dbReference>
<proteinExistence type="predicted"/>
<evidence type="ECO:0000313" key="2">
    <source>
        <dbReference type="EMBL" id="KAJ0968121.1"/>
    </source>
</evidence>